<dbReference type="InterPro" id="IPR003661">
    <property type="entry name" value="HisK_dim/P_dom"/>
</dbReference>
<dbReference type="Pfam" id="PF13185">
    <property type="entry name" value="GAF_2"/>
    <property type="match status" value="1"/>
</dbReference>
<evidence type="ECO:0000259" key="9">
    <source>
        <dbReference type="PROSITE" id="PS50110"/>
    </source>
</evidence>
<dbReference type="Gene3D" id="3.30.565.10">
    <property type="entry name" value="Histidine kinase-like ATPase, C-terminal domain"/>
    <property type="match status" value="1"/>
</dbReference>
<dbReference type="Pfam" id="PF13188">
    <property type="entry name" value="PAS_8"/>
    <property type="match status" value="1"/>
</dbReference>
<dbReference type="SMART" id="SM00387">
    <property type="entry name" value="HATPase_c"/>
    <property type="match status" value="1"/>
</dbReference>
<keyword evidence="3 6" id="KW-0597">Phosphoprotein</keyword>
<evidence type="ECO:0000313" key="13">
    <source>
        <dbReference type="Proteomes" id="UP001193389"/>
    </source>
</evidence>
<accession>A0A5K7S8T8</accession>
<dbReference type="KEGG" id="anf:AQPE_2105"/>
<dbReference type="Pfam" id="PF00512">
    <property type="entry name" value="HisKA"/>
    <property type="match status" value="1"/>
</dbReference>
<dbReference type="PROSITE" id="PS50113">
    <property type="entry name" value="PAC"/>
    <property type="match status" value="1"/>
</dbReference>
<evidence type="ECO:0000259" key="10">
    <source>
        <dbReference type="PROSITE" id="PS50112"/>
    </source>
</evidence>
<dbReference type="InterPro" id="IPR036097">
    <property type="entry name" value="HisK_dim/P_sf"/>
</dbReference>
<evidence type="ECO:0000256" key="1">
    <source>
        <dbReference type="ARBA" id="ARBA00000085"/>
    </source>
</evidence>
<dbReference type="EMBL" id="AP018694">
    <property type="protein sequence ID" value="BBE17946.1"/>
    <property type="molecule type" value="Genomic_DNA"/>
</dbReference>
<feature type="domain" description="Response regulatory" evidence="9">
    <location>
        <begin position="3"/>
        <end position="122"/>
    </location>
</feature>
<feature type="domain" description="PAS" evidence="10">
    <location>
        <begin position="180"/>
        <end position="223"/>
    </location>
</feature>
<keyword evidence="5 12" id="KW-0418">Kinase</keyword>
<dbReference type="Gene3D" id="3.30.450.20">
    <property type="entry name" value="PAS domain"/>
    <property type="match status" value="3"/>
</dbReference>
<dbReference type="PANTHER" id="PTHR43047:SF72">
    <property type="entry name" value="OSMOSENSING HISTIDINE PROTEIN KINASE SLN1"/>
    <property type="match status" value="1"/>
</dbReference>
<dbReference type="InterPro" id="IPR003018">
    <property type="entry name" value="GAF"/>
</dbReference>
<protein>
    <recommendedName>
        <fullName evidence="2">histidine kinase</fullName>
        <ecNumber evidence="2">2.7.13.3</ecNumber>
    </recommendedName>
</protein>
<dbReference type="SUPFAM" id="SSF55781">
    <property type="entry name" value="GAF domain-like"/>
    <property type="match status" value="1"/>
</dbReference>
<dbReference type="InterPro" id="IPR001789">
    <property type="entry name" value="Sig_transdc_resp-reg_receiver"/>
</dbReference>
<evidence type="ECO:0000256" key="3">
    <source>
        <dbReference type="ARBA" id="ARBA00022553"/>
    </source>
</evidence>
<evidence type="ECO:0000313" key="12">
    <source>
        <dbReference type="EMBL" id="BBE17946.1"/>
    </source>
</evidence>
<dbReference type="Pfam" id="PF00072">
    <property type="entry name" value="Response_reg"/>
    <property type="match status" value="1"/>
</dbReference>
<evidence type="ECO:0000256" key="2">
    <source>
        <dbReference type="ARBA" id="ARBA00012438"/>
    </source>
</evidence>
<feature type="domain" description="Histidine kinase" evidence="8">
    <location>
        <begin position="739"/>
        <end position="957"/>
    </location>
</feature>
<keyword evidence="7" id="KW-0175">Coiled coil</keyword>
<dbReference type="InterPro" id="IPR004358">
    <property type="entry name" value="Sig_transdc_His_kin-like_C"/>
</dbReference>
<dbReference type="Gene3D" id="3.30.450.40">
    <property type="match status" value="1"/>
</dbReference>
<feature type="domain" description="PAC" evidence="11">
    <location>
        <begin position="546"/>
        <end position="595"/>
    </location>
</feature>
<feature type="coiled-coil region" evidence="7">
    <location>
        <begin position="153"/>
        <end position="183"/>
    </location>
</feature>
<sequence>MIKILAIDANKDNLITLGAIIRDSFPDAVFVTALSGKKGIEFAILENPDIILLDIIMPDMDGFEICRKLKLDKQTCNIPVVFLTAINEDKEKRIRAIKVGAEAFLHKPIDEAELIAQLGAMLKIKQFINQRLNENERLSQLVAERTHELEQSHTETLKLIDELKAENEKYRNKEKELRDSEELFRKIFEDHAAIKLIIDPDTENIIDANRAAETFYGWTKEQLKQMRIQEINTFSPGEVMQSIERAKMNKQNYFEFSHRLADGSIRDVEVFSSSIQVNRKLLIHSIVHDVSDRKRAEQEIKQEMSRFESLYRINQFSANNIQQLLDFALEEAISLTKSKIGYIFFYDENKREFNLNTWSKEVMHQCSVMEPQTVYELDKTGIWGEAVRQRKSIMINDFEAPNCLKMGIPEGHAQLHKFLTIPVFSSEKIVAVVGVANKQDDYNNIDIIQLSLMMDAVWKSVLRQKSEDDIAASEARLKRAELASSSGNWELHLDSQTIYTSEGARMIYGLDSNQIDYSIIKSIALSEYRPSLNEAMKSLIEENLPYDIEFKIKTVDTGIIKNIHSIATFDKERRTVFGVIQDITERKRSEDAVRESENKFRTLFTQMSEGFALHELVYDDTHKAVDYKIIDINPAFEKQVGIQAENAKGVLATQLYGSTPAPYLDIYAKVAETGEPHFFQTYFPPLDRHFQISVFSPNPGYFATTFVDITERMRNEETLKENEAHLRELVATKDKFFSIIAHDLKSPFNSILGLSNLLVEQIQEKNFDGIEEYARIIQKSSTTVFNLLMNLLEWARSQTGRMEFSREYIELGSLINEVIELSNESAHQKSITIIKELPRNLLVFADKAMINTILRNLISNAIKFTYPGGQIIVSAEKKLDELKISISDNGIGIKKEAIGKLFRIDENNIRMGTQNEIGTGLGLILCKEFIEKHRGKIWVESEIGKGSKFYFTIPKNGER</sequence>
<dbReference type="AlphaFoldDB" id="A0A5K7S8T8"/>
<dbReference type="NCBIfam" id="TIGR00229">
    <property type="entry name" value="sensory_box"/>
    <property type="match status" value="2"/>
</dbReference>
<dbReference type="Gene3D" id="3.40.50.2300">
    <property type="match status" value="1"/>
</dbReference>
<dbReference type="InterPro" id="IPR000700">
    <property type="entry name" value="PAS-assoc_C"/>
</dbReference>
<dbReference type="SUPFAM" id="SSF52172">
    <property type="entry name" value="CheY-like"/>
    <property type="match status" value="1"/>
</dbReference>
<feature type="modified residue" description="4-aspartylphosphate" evidence="6">
    <location>
        <position position="54"/>
    </location>
</feature>
<dbReference type="SMART" id="SM00091">
    <property type="entry name" value="PAS"/>
    <property type="match status" value="3"/>
</dbReference>
<dbReference type="PROSITE" id="PS50110">
    <property type="entry name" value="RESPONSE_REGULATORY"/>
    <property type="match status" value="1"/>
</dbReference>
<dbReference type="InterPro" id="IPR036890">
    <property type="entry name" value="HATPase_C_sf"/>
</dbReference>
<dbReference type="InterPro" id="IPR000014">
    <property type="entry name" value="PAS"/>
</dbReference>
<dbReference type="InterPro" id="IPR011006">
    <property type="entry name" value="CheY-like_superfamily"/>
</dbReference>
<evidence type="ECO:0000256" key="7">
    <source>
        <dbReference type="SAM" id="Coils"/>
    </source>
</evidence>
<keyword evidence="4" id="KW-0808">Transferase</keyword>
<dbReference type="SMART" id="SM00388">
    <property type="entry name" value="HisKA"/>
    <property type="match status" value="1"/>
</dbReference>
<dbReference type="InterPro" id="IPR003594">
    <property type="entry name" value="HATPase_dom"/>
</dbReference>
<dbReference type="CDD" id="cd00082">
    <property type="entry name" value="HisKA"/>
    <property type="match status" value="1"/>
</dbReference>
<dbReference type="EC" id="2.7.13.3" evidence="2"/>
<keyword evidence="13" id="KW-1185">Reference proteome</keyword>
<dbReference type="FunFam" id="3.30.565.10:FF:000006">
    <property type="entry name" value="Sensor histidine kinase WalK"/>
    <property type="match status" value="1"/>
</dbReference>
<gene>
    <name evidence="12" type="ORF">AQPE_2105</name>
</gene>
<dbReference type="SUPFAM" id="SSF55785">
    <property type="entry name" value="PYP-like sensor domain (PAS domain)"/>
    <property type="match status" value="3"/>
</dbReference>
<name>A0A5K7S8T8_9BACT</name>
<dbReference type="Gene3D" id="1.10.287.130">
    <property type="match status" value="1"/>
</dbReference>
<dbReference type="PRINTS" id="PR00344">
    <property type="entry name" value="BCTRLSENSOR"/>
</dbReference>
<evidence type="ECO:0000256" key="5">
    <source>
        <dbReference type="ARBA" id="ARBA00022777"/>
    </source>
</evidence>
<organism evidence="12 13">
    <name type="scientific">Aquipluma nitroreducens</name>
    <dbReference type="NCBI Taxonomy" id="2010828"/>
    <lineage>
        <taxon>Bacteria</taxon>
        <taxon>Pseudomonadati</taxon>
        <taxon>Bacteroidota</taxon>
        <taxon>Bacteroidia</taxon>
        <taxon>Marinilabiliales</taxon>
        <taxon>Prolixibacteraceae</taxon>
        <taxon>Aquipluma</taxon>
    </lineage>
</organism>
<dbReference type="SMART" id="SM00448">
    <property type="entry name" value="REC"/>
    <property type="match status" value="1"/>
</dbReference>
<dbReference type="PANTHER" id="PTHR43047">
    <property type="entry name" value="TWO-COMPONENT HISTIDINE PROTEIN KINASE"/>
    <property type="match status" value="1"/>
</dbReference>
<dbReference type="SUPFAM" id="SSF47384">
    <property type="entry name" value="Homodimeric domain of signal transducing histidine kinase"/>
    <property type="match status" value="1"/>
</dbReference>
<dbReference type="GO" id="GO:0000155">
    <property type="term" value="F:phosphorelay sensor kinase activity"/>
    <property type="evidence" value="ECO:0007669"/>
    <property type="project" value="InterPro"/>
</dbReference>
<evidence type="ECO:0000259" key="11">
    <source>
        <dbReference type="PROSITE" id="PS50113"/>
    </source>
</evidence>
<evidence type="ECO:0000256" key="6">
    <source>
        <dbReference type="PROSITE-ProRule" id="PRU00169"/>
    </source>
</evidence>
<evidence type="ECO:0000259" key="8">
    <source>
        <dbReference type="PROSITE" id="PS50109"/>
    </source>
</evidence>
<reference evidence="12" key="1">
    <citation type="journal article" date="2020" name="Int. J. Syst. Evol. Microbiol.">
        <title>Aquipluma nitroreducens gen. nov. sp. nov., a novel facultatively anaerobic bacterium isolated from a freshwater lake.</title>
        <authorList>
            <person name="Watanabe M."/>
            <person name="Kojima H."/>
            <person name="Fukui M."/>
        </authorList>
    </citation>
    <scope>NUCLEOTIDE SEQUENCE</scope>
    <source>
        <strain evidence="12">MeG22</strain>
    </source>
</reference>
<dbReference type="GO" id="GO:0005886">
    <property type="term" value="C:plasma membrane"/>
    <property type="evidence" value="ECO:0007669"/>
    <property type="project" value="TreeGrafter"/>
</dbReference>
<dbReference type="PROSITE" id="PS50112">
    <property type="entry name" value="PAS"/>
    <property type="match status" value="1"/>
</dbReference>
<comment type="catalytic activity">
    <reaction evidence="1">
        <text>ATP + protein L-histidine = ADP + protein N-phospho-L-histidine.</text>
        <dbReference type="EC" id="2.7.13.3"/>
    </reaction>
</comment>
<evidence type="ECO:0000256" key="4">
    <source>
        <dbReference type="ARBA" id="ARBA00022679"/>
    </source>
</evidence>
<dbReference type="Proteomes" id="UP001193389">
    <property type="component" value="Chromosome"/>
</dbReference>
<dbReference type="RefSeq" id="WP_318350899.1">
    <property type="nucleotide sequence ID" value="NZ_AP018694.1"/>
</dbReference>
<proteinExistence type="predicted"/>
<dbReference type="InterPro" id="IPR005467">
    <property type="entry name" value="His_kinase_dom"/>
</dbReference>
<dbReference type="InterPro" id="IPR029016">
    <property type="entry name" value="GAF-like_dom_sf"/>
</dbReference>
<dbReference type="GO" id="GO:0009927">
    <property type="term" value="F:histidine phosphotransfer kinase activity"/>
    <property type="evidence" value="ECO:0007669"/>
    <property type="project" value="TreeGrafter"/>
</dbReference>
<dbReference type="InterPro" id="IPR035965">
    <property type="entry name" value="PAS-like_dom_sf"/>
</dbReference>
<dbReference type="Pfam" id="PF02518">
    <property type="entry name" value="HATPase_c"/>
    <property type="match status" value="1"/>
</dbReference>
<dbReference type="CDD" id="cd00130">
    <property type="entry name" value="PAS"/>
    <property type="match status" value="1"/>
</dbReference>
<dbReference type="PROSITE" id="PS50109">
    <property type="entry name" value="HIS_KIN"/>
    <property type="match status" value="1"/>
</dbReference>
<dbReference type="Pfam" id="PF13426">
    <property type="entry name" value="PAS_9"/>
    <property type="match status" value="1"/>
</dbReference>
<dbReference type="SUPFAM" id="SSF55874">
    <property type="entry name" value="ATPase domain of HSP90 chaperone/DNA topoisomerase II/histidine kinase"/>
    <property type="match status" value="1"/>
</dbReference>